<dbReference type="PROSITE" id="PS50222">
    <property type="entry name" value="EF_HAND_2"/>
    <property type="match status" value="1"/>
</dbReference>
<gene>
    <name evidence="4" type="ORF">D917_05733</name>
</gene>
<dbReference type="Proteomes" id="UP000243006">
    <property type="component" value="Unassembled WGS sequence"/>
</dbReference>
<reference evidence="4 5" key="1">
    <citation type="submission" date="2015-04" db="EMBL/GenBank/DDBJ databases">
        <title>Draft genome of the roundworm Trichinella nativa.</title>
        <authorList>
            <person name="Mitreva M."/>
        </authorList>
    </citation>
    <scope>NUCLEOTIDE SEQUENCE [LARGE SCALE GENOMIC DNA]</scope>
    <source>
        <strain evidence="4 5">ISS45</strain>
    </source>
</reference>
<dbReference type="InterPro" id="IPR018247">
    <property type="entry name" value="EF_Hand_1_Ca_BS"/>
</dbReference>
<dbReference type="SUPFAM" id="SSF47473">
    <property type="entry name" value="EF-hand"/>
    <property type="match status" value="1"/>
</dbReference>
<dbReference type="CDD" id="cd00051">
    <property type="entry name" value="EFh"/>
    <property type="match status" value="1"/>
</dbReference>
<protein>
    <submittedName>
        <fullName evidence="4">EF hand</fullName>
    </submittedName>
</protein>
<dbReference type="EMBL" id="LVZM01001614">
    <property type="protein sequence ID" value="OUC49074.1"/>
    <property type="molecule type" value="Genomic_DNA"/>
</dbReference>
<evidence type="ECO:0000256" key="1">
    <source>
        <dbReference type="ARBA" id="ARBA00022737"/>
    </source>
</evidence>
<evidence type="ECO:0000256" key="2">
    <source>
        <dbReference type="ARBA" id="ARBA00022837"/>
    </source>
</evidence>
<keyword evidence="2" id="KW-0106">Calcium</keyword>
<evidence type="ECO:0000313" key="5">
    <source>
        <dbReference type="Proteomes" id="UP000243006"/>
    </source>
</evidence>
<sequence length="40" mass="4748">MMHMGMQFTEDEVDEMIQEVDVDGDGQIDYEEFVKMMTSR</sequence>
<evidence type="ECO:0000259" key="3">
    <source>
        <dbReference type="PROSITE" id="PS50222"/>
    </source>
</evidence>
<dbReference type="AlphaFoldDB" id="A0A1Y3EV76"/>
<accession>A0A1Y3EV76</accession>
<dbReference type="SMART" id="SM00054">
    <property type="entry name" value="EFh"/>
    <property type="match status" value="1"/>
</dbReference>
<feature type="domain" description="EF-hand" evidence="3">
    <location>
        <begin position="8"/>
        <end position="40"/>
    </location>
</feature>
<dbReference type="InterPro" id="IPR002048">
    <property type="entry name" value="EF_hand_dom"/>
</dbReference>
<organism evidence="4 5">
    <name type="scientific">Trichinella nativa</name>
    <dbReference type="NCBI Taxonomy" id="6335"/>
    <lineage>
        <taxon>Eukaryota</taxon>
        <taxon>Metazoa</taxon>
        <taxon>Ecdysozoa</taxon>
        <taxon>Nematoda</taxon>
        <taxon>Enoplea</taxon>
        <taxon>Dorylaimia</taxon>
        <taxon>Trichinellida</taxon>
        <taxon>Trichinellidae</taxon>
        <taxon>Trichinella</taxon>
    </lineage>
</organism>
<dbReference type="GO" id="GO:0005509">
    <property type="term" value="F:calcium ion binding"/>
    <property type="evidence" value="ECO:0007669"/>
    <property type="project" value="InterPro"/>
</dbReference>
<keyword evidence="1" id="KW-0677">Repeat</keyword>
<proteinExistence type="predicted"/>
<dbReference type="Pfam" id="PF00036">
    <property type="entry name" value="EF-hand_1"/>
    <property type="match status" value="1"/>
</dbReference>
<dbReference type="InterPro" id="IPR011992">
    <property type="entry name" value="EF-hand-dom_pair"/>
</dbReference>
<evidence type="ECO:0000313" key="4">
    <source>
        <dbReference type="EMBL" id="OUC49074.1"/>
    </source>
</evidence>
<dbReference type="PROSITE" id="PS00018">
    <property type="entry name" value="EF_HAND_1"/>
    <property type="match status" value="1"/>
</dbReference>
<comment type="caution">
    <text evidence="4">The sequence shown here is derived from an EMBL/GenBank/DDBJ whole genome shotgun (WGS) entry which is preliminary data.</text>
</comment>
<name>A0A1Y3EV76_9BILA</name>
<dbReference type="FunFam" id="1.10.238.10:FF:000003">
    <property type="entry name" value="Calmodulin A"/>
    <property type="match status" value="1"/>
</dbReference>
<dbReference type="Gene3D" id="1.10.238.10">
    <property type="entry name" value="EF-hand"/>
    <property type="match status" value="1"/>
</dbReference>